<dbReference type="Pfam" id="PF25058">
    <property type="entry name" value="ARM_TT21"/>
    <property type="match status" value="1"/>
</dbReference>
<feature type="coiled-coil region" evidence="4">
    <location>
        <begin position="264"/>
        <end position="291"/>
    </location>
</feature>
<dbReference type="FunFam" id="1.25.40.10:FF:002657">
    <property type="entry name" value="Uncharacterized protein"/>
    <property type="match status" value="1"/>
</dbReference>
<evidence type="ECO:0000313" key="10">
    <source>
        <dbReference type="EMBL" id="CAD8062936.1"/>
    </source>
</evidence>
<dbReference type="InterPro" id="IPR056832">
    <property type="entry name" value="ARM_TT21_2nd"/>
</dbReference>
<dbReference type="Pfam" id="PF25060">
    <property type="entry name" value="ARM_TT21_2nd"/>
    <property type="match status" value="1"/>
</dbReference>
<feature type="domain" description="Tetratricopeptide repeat protein 21A/21B second ARM" evidence="5">
    <location>
        <begin position="270"/>
        <end position="542"/>
    </location>
</feature>
<evidence type="ECO:0000256" key="4">
    <source>
        <dbReference type="SAM" id="Coils"/>
    </source>
</evidence>
<feature type="coiled-coil region" evidence="4">
    <location>
        <begin position="857"/>
        <end position="917"/>
    </location>
</feature>
<keyword evidence="2 3" id="KW-0802">TPR repeat</keyword>
<feature type="repeat" description="TPR" evidence="3">
    <location>
        <begin position="496"/>
        <end position="529"/>
    </location>
</feature>
<keyword evidence="1" id="KW-0677">Repeat</keyword>
<feature type="repeat" description="TPR" evidence="3">
    <location>
        <begin position="725"/>
        <end position="758"/>
    </location>
</feature>
<feature type="domain" description="Tetratricopeptide repeat protein 21A/21B fourth ARM" evidence="9">
    <location>
        <begin position="763"/>
        <end position="891"/>
    </location>
</feature>
<gene>
    <name evidence="10" type="ORF">PSON_ATCC_30995.1.T0170154</name>
</gene>
<dbReference type="Pfam" id="PF25064">
    <property type="entry name" value="ARM_TT21_5th"/>
    <property type="match status" value="1"/>
</dbReference>
<evidence type="ECO:0000259" key="5">
    <source>
        <dbReference type="Pfam" id="PF25060"/>
    </source>
</evidence>
<evidence type="ECO:0008006" key="12">
    <source>
        <dbReference type="Google" id="ProtNLM"/>
    </source>
</evidence>
<dbReference type="Pfam" id="PF13181">
    <property type="entry name" value="TPR_8"/>
    <property type="match status" value="1"/>
</dbReference>
<dbReference type="GO" id="GO:0005929">
    <property type="term" value="C:cilium"/>
    <property type="evidence" value="ECO:0007669"/>
    <property type="project" value="GOC"/>
</dbReference>
<comment type="caution">
    <text evidence="10">The sequence shown here is derived from an EMBL/GenBank/DDBJ whole genome shotgun (WGS) entry which is preliminary data.</text>
</comment>
<dbReference type="Pfam" id="PF25068">
    <property type="entry name" value="ARM_TT21_4th"/>
    <property type="match status" value="1"/>
</dbReference>
<dbReference type="Pfam" id="PF25062">
    <property type="entry name" value="ARM_TT21_N"/>
    <property type="match status" value="1"/>
</dbReference>
<dbReference type="FunFam" id="1.25.40.10:FF:003127">
    <property type="entry name" value="Uncharacterized protein"/>
    <property type="match status" value="1"/>
</dbReference>
<evidence type="ECO:0000256" key="1">
    <source>
        <dbReference type="ARBA" id="ARBA00022737"/>
    </source>
</evidence>
<protein>
    <recommendedName>
        <fullName evidence="12">Tetratricopeptide repeat protein</fullName>
    </recommendedName>
</protein>
<organism evidence="10 11">
    <name type="scientific">Paramecium sonneborni</name>
    <dbReference type="NCBI Taxonomy" id="65129"/>
    <lineage>
        <taxon>Eukaryota</taxon>
        <taxon>Sar</taxon>
        <taxon>Alveolata</taxon>
        <taxon>Ciliophora</taxon>
        <taxon>Intramacronucleata</taxon>
        <taxon>Oligohymenophorea</taxon>
        <taxon>Peniculida</taxon>
        <taxon>Parameciidae</taxon>
        <taxon>Paramecium</taxon>
    </lineage>
</organism>
<dbReference type="InterPro" id="IPR056836">
    <property type="entry name" value="ARM_TT21_4th"/>
</dbReference>
<feature type="domain" description="Tetratricopeptide repeat protein 21A/21B C-terminal ARM" evidence="7">
    <location>
        <begin position="1125"/>
        <end position="1331"/>
    </location>
</feature>
<feature type="domain" description="Tetratricopeptide repeat protein 21A/21B N-terminal ARM repeat" evidence="6">
    <location>
        <begin position="12"/>
        <end position="232"/>
    </location>
</feature>
<dbReference type="InterPro" id="IPR056834">
    <property type="entry name" value="ARM_TT21_C"/>
</dbReference>
<dbReference type="EMBL" id="CAJJDN010000017">
    <property type="protein sequence ID" value="CAD8062936.1"/>
    <property type="molecule type" value="Genomic_DNA"/>
</dbReference>
<dbReference type="InterPro" id="IPR056835">
    <property type="entry name" value="ARM_TT21_5th"/>
</dbReference>
<dbReference type="InterPro" id="IPR019734">
    <property type="entry name" value="TPR_rpt"/>
</dbReference>
<sequence length="1337" mass="153732">MSSDLLIQQSQVFYLLREGLWKTTQVLCHKFYQRNQDPFFQFWRAFCYFKSGSLNEAINELTLIRNKREFQFATSAALIYYSQQQRGVDREIIETCRQMQSEGRKTPNDKAFQSAIYFYLFVDEGRKAKEVLELLSQGQPISQITFGWYKLLQKDEQISVTEILDYFQSIGGQFNQKPIEYLLGLAKASEINKKYPITLDALNELMIVWRDFPFTDVEKLRLCIFIQDWEQFQDLANKILYDDPTNIFGLKAIAFYNLARKGDVRESIEKIEELFNAIQKQEEDNVQLLLNCCQLLSRVSGRNQSILQLTIVQIQKMRKLAPLLGDLCLELAQETLMLEEYEKAYGYFQEAAALDEGRMESLAGMIQCRILQGVIDDAEKQLEFVQEFQVSVGRTTEIAFLQALLESKKSEGTDSPIAQQFIEETLKLHLTQSKQLLPGYEFYIKFNPDFAFTIAQMYLRNLSTNIMLAGKELTTSGIGKGTKLLESIAKQAPGLTNVQLLLSTGKMALGDPQEALKTINRVLELDPKNEDAYILHALISIKTKQINLASNSLNQAISNNFAIRENPLFMLVKGEVEYRTEDYKNAQITLEAAYELVAGKYKNKIKAKSKIVQFTEKDKCQVFVLLAKVLAVNKKEAEAKKIMQKAIQEYAGSPHESTIMMANSEIAIESGDIKKAINILKAVQSGQPNFVNSRIILADVYLKYLKDRRNYTKCYAEIIEAEPTAENYKLIGEAFMKINEPQEAVLSYQKAAELDPEDEEITRIIGNALTMTYDYQKAVNYYEAALLKTPGRQDLLVDLGRLYLRMNNIQKAEQILIWEKFLTDDYAAPSLTTLRANAQGFLLIARMVTKLQQATFNQAQNAEKEKIQQQLMAESQKQIEKIRKAFEYAVQTQKDVIEKSKQEAANVNKEKEQLGLIFLEQARYFFSNERNYKATLDCIDDGIKYIPTNESLIQLQAETFYQNGDKISCEQKLKILQKLNPKNDYASMMLSELVLQQDDSEKSIQQFVQTLQDKPNSFGTLSKVIDWYRKQNRLDEIQTIIDNCAKATLNQNEPGLCFCRGLYYKYKNLPKEALIQFNYAKKHQQYAEDSLTYMIDLYLNPDQDLYYSITDEQPKPVAVENLKACDQLLKELQNRGSLSRYLVMQAYVLQLSGNPKSIEMANSILGQLLKSNREWAPAMLSLAINKFLSKKQTEGKTMLKLLWAKQADNSGWERDELERAWLLHADAFISIQKYDQAEEILRKCLKQNKCCAKAEELMGLIKEKEQSYIDASNSYEKAFKLTNQRNPIMGYRLAFNYLKAKRFVDAINICKLILKINPAFPKLQSEILNKAIQALKP</sequence>
<dbReference type="GO" id="GO:0030991">
    <property type="term" value="C:intraciliary transport particle A"/>
    <property type="evidence" value="ECO:0007669"/>
    <property type="project" value="TreeGrafter"/>
</dbReference>
<dbReference type="Proteomes" id="UP000692954">
    <property type="component" value="Unassembled WGS sequence"/>
</dbReference>
<evidence type="ECO:0000259" key="9">
    <source>
        <dbReference type="Pfam" id="PF25068"/>
    </source>
</evidence>
<dbReference type="InterPro" id="IPR056833">
    <property type="entry name" value="ARM_TT21_N"/>
</dbReference>
<dbReference type="InterPro" id="IPR040364">
    <property type="entry name" value="TTC21A/TTC21B"/>
</dbReference>
<keyword evidence="11" id="KW-1185">Reference proteome</keyword>
<proteinExistence type="predicted"/>
<accession>A0A8S1LDX4</accession>
<evidence type="ECO:0000256" key="3">
    <source>
        <dbReference type="PROSITE-ProRule" id="PRU00339"/>
    </source>
</evidence>
<name>A0A8S1LDX4_9CILI</name>
<evidence type="ECO:0000259" key="8">
    <source>
        <dbReference type="Pfam" id="PF25064"/>
    </source>
</evidence>
<dbReference type="GO" id="GO:0035721">
    <property type="term" value="P:intraciliary retrograde transport"/>
    <property type="evidence" value="ECO:0007669"/>
    <property type="project" value="TreeGrafter"/>
</dbReference>
<dbReference type="PANTHER" id="PTHR14699">
    <property type="entry name" value="STI2 PROTEIN-RELATED"/>
    <property type="match status" value="1"/>
</dbReference>
<dbReference type="SMART" id="SM00028">
    <property type="entry name" value="TPR"/>
    <property type="match status" value="11"/>
</dbReference>
<evidence type="ECO:0000259" key="6">
    <source>
        <dbReference type="Pfam" id="PF25062"/>
    </source>
</evidence>
<dbReference type="OrthoDB" id="10259630at2759"/>
<dbReference type="GO" id="GO:0061512">
    <property type="term" value="P:protein localization to cilium"/>
    <property type="evidence" value="ECO:0007669"/>
    <property type="project" value="TreeGrafter"/>
</dbReference>
<dbReference type="PANTHER" id="PTHR14699:SF0">
    <property type="entry name" value="TETRATRICOPEPTIDE REPEAT PROTEIN 21 HOMOLOG"/>
    <property type="match status" value="1"/>
</dbReference>
<dbReference type="Pfam" id="PF25063">
    <property type="entry name" value="ARM_TT21_C"/>
    <property type="match status" value="1"/>
</dbReference>
<evidence type="ECO:0000256" key="2">
    <source>
        <dbReference type="ARBA" id="ARBA00022803"/>
    </source>
</evidence>
<dbReference type="PROSITE" id="PS50005">
    <property type="entry name" value="TPR"/>
    <property type="match status" value="2"/>
</dbReference>
<feature type="domain" description="Tetratricopeptide repeat protein 21A/21B fifth ARM repeats" evidence="8">
    <location>
        <begin position="985"/>
        <end position="1099"/>
    </location>
</feature>
<evidence type="ECO:0000259" key="7">
    <source>
        <dbReference type="Pfam" id="PF25063"/>
    </source>
</evidence>
<keyword evidence="4" id="KW-0175">Coiled coil</keyword>
<reference evidence="10" key="1">
    <citation type="submission" date="2021-01" db="EMBL/GenBank/DDBJ databases">
        <authorList>
            <consortium name="Genoscope - CEA"/>
            <person name="William W."/>
        </authorList>
    </citation>
    <scope>NUCLEOTIDE SEQUENCE</scope>
</reference>
<evidence type="ECO:0000313" key="11">
    <source>
        <dbReference type="Proteomes" id="UP000692954"/>
    </source>
</evidence>